<feature type="region of interest" description="Disordered" evidence="1">
    <location>
        <begin position="1"/>
        <end position="20"/>
    </location>
</feature>
<dbReference type="Proteomes" id="UP001595998">
    <property type="component" value="Unassembled WGS sequence"/>
</dbReference>
<organism evidence="2 3">
    <name type="scientific">Deinococcus navajonensis</name>
    <dbReference type="NCBI Taxonomy" id="309884"/>
    <lineage>
        <taxon>Bacteria</taxon>
        <taxon>Thermotogati</taxon>
        <taxon>Deinococcota</taxon>
        <taxon>Deinococci</taxon>
        <taxon>Deinococcales</taxon>
        <taxon>Deinococcaceae</taxon>
        <taxon>Deinococcus</taxon>
    </lineage>
</organism>
<dbReference type="EMBL" id="JBHSEH010000001">
    <property type="protein sequence ID" value="MFC4424641.1"/>
    <property type="molecule type" value="Genomic_DNA"/>
</dbReference>
<proteinExistence type="predicted"/>
<dbReference type="RefSeq" id="WP_380034862.1">
    <property type="nucleotide sequence ID" value="NZ_JBHSEH010000001.1"/>
</dbReference>
<name>A0ABV8XIF7_9DEIO</name>
<reference evidence="3" key="1">
    <citation type="journal article" date="2019" name="Int. J. Syst. Evol. Microbiol.">
        <title>The Global Catalogue of Microorganisms (GCM) 10K type strain sequencing project: providing services to taxonomists for standard genome sequencing and annotation.</title>
        <authorList>
            <consortium name="The Broad Institute Genomics Platform"/>
            <consortium name="The Broad Institute Genome Sequencing Center for Infectious Disease"/>
            <person name="Wu L."/>
            <person name="Ma J."/>
        </authorList>
    </citation>
    <scope>NUCLEOTIDE SEQUENCE [LARGE SCALE GENOMIC DNA]</scope>
    <source>
        <strain evidence="3">CCUG 56029</strain>
    </source>
</reference>
<keyword evidence="3" id="KW-1185">Reference proteome</keyword>
<evidence type="ECO:0000313" key="3">
    <source>
        <dbReference type="Proteomes" id="UP001595998"/>
    </source>
</evidence>
<evidence type="ECO:0000256" key="1">
    <source>
        <dbReference type="SAM" id="MobiDB-lite"/>
    </source>
</evidence>
<evidence type="ECO:0000313" key="2">
    <source>
        <dbReference type="EMBL" id="MFC4424641.1"/>
    </source>
</evidence>
<sequence length="45" mass="4952">MTRPQPKVTVTRTPDPARRKRLDALIDQLIANTPKPSDTPAKKAG</sequence>
<comment type="caution">
    <text evidence="2">The sequence shown here is derived from an EMBL/GenBank/DDBJ whole genome shotgun (WGS) entry which is preliminary data.</text>
</comment>
<accession>A0ABV8XIF7</accession>
<protein>
    <submittedName>
        <fullName evidence="2">Uncharacterized protein</fullName>
    </submittedName>
</protein>
<gene>
    <name evidence="2" type="ORF">ACFOZ9_00350</name>
</gene>